<evidence type="ECO:0000256" key="3">
    <source>
        <dbReference type="ARBA" id="ARBA00022741"/>
    </source>
</evidence>
<dbReference type="Pfam" id="PF00005">
    <property type="entry name" value="ABC_tran"/>
    <property type="match status" value="1"/>
</dbReference>
<protein>
    <submittedName>
        <fullName evidence="6">ABC transporter ATP-binding protein</fullName>
    </submittedName>
</protein>
<sequence length="300" mass="33013">MNMLEIRHLSKRFGDKVVLDDLNLVVEEENIFGFIGRNGAGKTTTMKIILGLLEADSGEVYVCGEKVQYGSAKTNRLIGYLPDVPEFYGYMNAREYLRLCGELSGMDKEEIKSRSKELLEMVGLLKEKGKIKGYSRGMKQRLGIAQALMKHPKLLICDEPTSALDPLGRKDILSILSKVQDETSVIFSTHILSDVEKICRNVAILEKGNIVMQGNVNDIRLRHTSGDICIVPERLSDLDAIANLTGGAVVDDKVIVPPANSGSSAMSAVLSKLADSGIDLLKIEQMEPDLDQLFMEVIGK</sequence>
<evidence type="ECO:0000256" key="1">
    <source>
        <dbReference type="ARBA" id="ARBA00005417"/>
    </source>
</evidence>
<keyword evidence="3" id="KW-0547">Nucleotide-binding</keyword>
<keyword evidence="4 6" id="KW-0067">ATP-binding</keyword>
<dbReference type="InterPro" id="IPR003593">
    <property type="entry name" value="AAA+_ATPase"/>
</dbReference>
<dbReference type="SUPFAM" id="SSF52540">
    <property type="entry name" value="P-loop containing nucleoside triphosphate hydrolases"/>
    <property type="match status" value="1"/>
</dbReference>
<name>A0A2G3E370_9FIRM</name>
<accession>A0A2G3E370</accession>
<dbReference type="RefSeq" id="WP_099386097.1">
    <property type="nucleotide sequence ID" value="NZ_JANSWH010000019.1"/>
</dbReference>
<keyword evidence="2" id="KW-0813">Transport</keyword>
<dbReference type="InterPro" id="IPR027417">
    <property type="entry name" value="P-loop_NTPase"/>
</dbReference>
<comment type="similarity">
    <text evidence="1">Belongs to the ABC transporter superfamily.</text>
</comment>
<feature type="domain" description="ABC transporter" evidence="5">
    <location>
        <begin position="4"/>
        <end position="232"/>
    </location>
</feature>
<evidence type="ECO:0000313" key="7">
    <source>
        <dbReference type="Proteomes" id="UP000224563"/>
    </source>
</evidence>
<comment type="caution">
    <text evidence="6">The sequence shown here is derived from an EMBL/GenBank/DDBJ whole genome shotgun (WGS) entry which is preliminary data.</text>
</comment>
<dbReference type="Proteomes" id="UP000224563">
    <property type="component" value="Unassembled WGS sequence"/>
</dbReference>
<keyword evidence="7" id="KW-1185">Reference proteome</keyword>
<dbReference type="GO" id="GO:0016887">
    <property type="term" value="F:ATP hydrolysis activity"/>
    <property type="evidence" value="ECO:0007669"/>
    <property type="project" value="InterPro"/>
</dbReference>
<dbReference type="GO" id="GO:0005524">
    <property type="term" value="F:ATP binding"/>
    <property type="evidence" value="ECO:0007669"/>
    <property type="project" value="UniProtKB-KW"/>
</dbReference>
<dbReference type="AlphaFoldDB" id="A0A2G3E370"/>
<evidence type="ECO:0000256" key="2">
    <source>
        <dbReference type="ARBA" id="ARBA00022448"/>
    </source>
</evidence>
<dbReference type="CDD" id="cd03230">
    <property type="entry name" value="ABC_DR_subfamily_A"/>
    <property type="match status" value="1"/>
</dbReference>
<dbReference type="InterPro" id="IPR003439">
    <property type="entry name" value="ABC_transporter-like_ATP-bd"/>
</dbReference>
<gene>
    <name evidence="6" type="ORF">CSX02_06710</name>
</gene>
<evidence type="ECO:0000256" key="4">
    <source>
        <dbReference type="ARBA" id="ARBA00022840"/>
    </source>
</evidence>
<organism evidence="6 7">
    <name type="scientific">Agathobacter ruminis</name>
    <dbReference type="NCBI Taxonomy" id="1712665"/>
    <lineage>
        <taxon>Bacteria</taxon>
        <taxon>Bacillati</taxon>
        <taxon>Bacillota</taxon>
        <taxon>Clostridia</taxon>
        <taxon>Lachnospirales</taxon>
        <taxon>Lachnospiraceae</taxon>
        <taxon>Agathobacter</taxon>
    </lineage>
</organism>
<reference evidence="6 7" key="1">
    <citation type="submission" date="2017-10" db="EMBL/GenBank/DDBJ databases">
        <title>Resolving the taxonomy of Roseburia spp., Eubacterium rectale and Agathobacter spp. through phylogenomic analysis.</title>
        <authorList>
            <person name="Sheridan P.O."/>
            <person name="Walker A.W."/>
            <person name="Duncan S.H."/>
            <person name="Scott K.P."/>
            <person name="Toole P.W.O."/>
            <person name="Luis P."/>
            <person name="Flint H.J."/>
        </authorList>
    </citation>
    <scope>NUCLEOTIDE SEQUENCE [LARGE SCALE GENOMIC DNA]</scope>
    <source>
        <strain evidence="6 7">JK623</strain>
    </source>
</reference>
<reference evidence="6 7" key="2">
    <citation type="submission" date="2017-10" db="EMBL/GenBank/DDBJ databases">
        <authorList>
            <person name="Banno H."/>
            <person name="Chua N.-H."/>
        </authorList>
    </citation>
    <scope>NUCLEOTIDE SEQUENCE [LARGE SCALE GENOMIC DNA]</scope>
    <source>
        <strain evidence="6 7">JK623</strain>
    </source>
</reference>
<proteinExistence type="inferred from homology"/>
<dbReference type="PROSITE" id="PS50893">
    <property type="entry name" value="ABC_TRANSPORTER_2"/>
    <property type="match status" value="1"/>
</dbReference>
<dbReference type="PANTHER" id="PTHR43335">
    <property type="entry name" value="ABC TRANSPORTER, ATP-BINDING PROTEIN"/>
    <property type="match status" value="1"/>
</dbReference>
<dbReference type="SMART" id="SM00382">
    <property type="entry name" value="AAA"/>
    <property type="match status" value="1"/>
</dbReference>
<evidence type="ECO:0000259" key="5">
    <source>
        <dbReference type="PROSITE" id="PS50893"/>
    </source>
</evidence>
<dbReference type="Gene3D" id="3.40.50.300">
    <property type="entry name" value="P-loop containing nucleotide triphosphate hydrolases"/>
    <property type="match status" value="1"/>
</dbReference>
<dbReference type="PANTHER" id="PTHR43335:SF4">
    <property type="entry name" value="ABC TRANSPORTER, ATP-BINDING PROTEIN"/>
    <property type="match status" value="1"/>
</dbReference>
<evidence type="ECO:0000313" key="6">
    <source>
        <dbReference type="EMBL" id="PHU37689.1"/>
    </source>
</evidence>
<dbReference type="EMBL" id="PDYG01000032">
    <property type="protein sequence ID" value="PHU37689.1"/>
    <property type="molecule type" value="Genomic_DNA"/>
</dbReference>